<protein>
    <submittedName>
        <fullName evidence="1">Uncharacterized protein</fullName>
    </submittedName>
</protein>
<sequence>MTASSGFLTRPPPAPPAEERVFALLSPTRELTPFGLADLHPELGLSEDEVLDCLVTLARARRIDLWASLPTFEGASDGQ</sequence>
<dbReference type="EMBL" id="AP026560">
    <property type="protein sequence ID" value="BDP42895.1"/>
    <property type="molecule type" value="Genomic_DNA"/>
</dbReference>
<gene>
    <name evidence="1" type="ORF">DAETH_28640</name>
</gene>
<name>A0ABN6RHS6_9DEIO</name>
<reference evidence="1" key="1">
    <citation type="submission" date="2022-07" db="EMBL/GenBank/DDBJ databases">
        <title>Complete Genome Sequence of the Radioresistant Bacterium Deinococcus aetherius ST0316, Isolated from the Air Dust collected in Lower Stratosphere above Japan.</title>
        <authorList>
            <person name="Satoh K."/>
            <person name="Hagiwara K."/>
            <person name="Katsumata K."/>
            <person name="Kubo A."/>
            <person name="Yokobori S."/>
            <person name="Yamagishi A."/>
            <person name="Oono Y."/>
            <person name="Narumi I."/>
        </authorList>
    </citation>
    <scope>NUCLEOTIDE SEQUENCE</scope>
    <source>
        <strain evidence="1">ST0316</strain>
    </source>
</reference>
<evidence type="ECO:0000313" key="1">
    <source>
        <dbReference type="EMBL" id="BDP42895.1"/>
    </source>
</evidence>
<evidence type="ECO:0000313" key="2">
    <source>
        <dbReference type="Proteomes" id="UP001064971"/>
    </source>
</evidence>
<organism evidence="1 2">
    <name type="scientific">Deinococcus aetherius</name>
    <dbReference type="NCBI Taxonomy" id="200252"/>
    <lineage>
        <taxon>Bacteria</taxon>
        <taxon>Thermotogati</taxon>
        <taxon>Deinococcota</taxon>
        <taxon>Deinococci</taxon>
        <taxon>Deinococcales</taxon>
        <taxon>Deinococcaceae</taxon>
        <taxon>Deinococcus</taxon>
    </lineage>
</organism>
<dbReference type="RefSeq" id="WP_264775571.1">
    <property type="nucleotide sequence ID" value="NZ_AP026560.1"/>
</dbReference>
<proteinExistence type="predicted"/>
<accession>A0ABN6RHS6</accession>
<keyword evidence="2" id="KW-1185">Reference proteome</keyword>
<dbReference type="Proteomes" id="UP001064971">
    <property type="component" value="Chromosome"/>
</dbReference>